<dbReference type="AlphaFoldDB" id="A0A2M4CEM1"/>
<reference evidence="2" key="1">
    <citation type="submission" date="2018-01" db="EMBL/GenBank/DDBJ databases">
        <title>An insight into the sialome of Amazonian anophelines.</title>
        <authorList>
            <person name="Ribeiro J.M."/>
            <person name="Scarpassa V."/>
            <person name="Calvo E."/>
        </authorList>
    </citation>
    <scope>NUCLEOTIDE SEQUENCE</scope>
    <source>
        <tissue evidence="2">Salivary glands</tissue>
    </source>
</reference>
<dbReference type="EMBL" id="GGFJ01014623">
    <property type="protein sequence ID" value="MBW63764.1"/>
    <property type="molecule type" value="Transcribed_RNA"/>
</dbReference>
<evidence type="ECO:0000256" key="1">
    <source>
        <dbReference type="SAM" id="SignalP"/>
    </source>
</evidence>
<proteinExistence type="predicted"/>
<protein>
    <submittedName>
        <fullName evidence="2">Putative secreted protein</fullName>
    </submittedName>
</protein>
<feature type="chain" id="PRO_5014888959" evidence="1">
    <location>
        <begin position="20"/>
        <end position="69"/>
    </location>
</feature>
<organism evidence="2">
    <name type="scientific">Anopheles marajoara</name>
    <dbReference type="NCBI Taxonomy" id="58244"/>
    <lineage>
        <taxon>Eukaryota</taxon>
        <taxon>Metazoa</taxon>
        <taxon>Ecdysozoa</taxon>
        <taxon>Arthropoda</taxon>
        <taxon>Hexapoda</taxon>
        <taxon>Insecta</taxon>
        <taxon>Pterygota</taxon>
        <taxon>Neoptera</taxon>
        <taxon>Endopterygota</taxon>
        <taxon>Diptera</taxon>
        <taxon>Nematocera</taxon>
        <taxon>Culicoidea</taxon>
        <taxon>Culicidae</taxon>
        <taxon>Anophelinae</taxon>
        <taxon>Anopheles</taxon>
    </lineage>
</organism>
<keyword evidence="1" id="KW-0732">Signal</keyword>
<evidence type="ECO:0000313" key="2">
    <source>
        <dbReference type="EMBL" id="MBW63764.1"/>
    </source>
</evidence>
<sequence length="69" mass="7540">MNTSSQALSFMSLAPLILSEVIDTRASFASIKPCERRPMVCAIFRFIGISSTAKNTPAVNATPSWVYSR</sequence>
<accession>A0A2M4CEM1</accession>
<feature type="signal peptide" evidence="1">
    <location>
        <begin position="1"/>
        <end position="19"/>
    </location>
</feature>
<name>A0A2M4CEM1_9DIPT</name>